<keyword evidence="3" id="KW-0589">Pheromone response</keyword>
<evidence type="ECO:0000256" key="4">
    <source>
        <dbReference type="ARBA" id="ARBA00022692"/>
    </source>
</evidence>
<feature type="transmembrane region" description="Helical" evidence="10">
    <location>
        <begin position="6"/>
        <end position="25"/>
    </location>
</feature>
<dbReference type="EMBL" id="KM821407">
    <property type="protein sequence ID" value="AKN79245.1"/>
    <property type="molecule type" value="Genomic_DNA"/>
</dbReference>
<comment type="similarity">
    <text evidence="2">Belongs to the G-protein coupled receptor 4 family.</text>
</comment>
<reference evidence="11" key="1">
    <citation type="journal article" date="2015" name="MBio">
        <title>Genomics and Transcriptomics Analyses of the Oil-Accumulating Basidiomycete Yeast Trichosporon oleaginosus: Insights into Substrate Utilization and Alternative Evolutionary Trajectories of Fungal Mating Systems.</title>
        <authorList>
            <person name="Kourist R."/>
            <person name="Bracharz F."/>
            <person name="Lorenzen J."/>
            <person name="Kracht O.N."/>
            <person name="Chovatia M."/>
            <person name="Daum C."/>
            <person name="Deshpande S."/>
            <person name="Lipzen A."/>
            <person name="Nolan M."/>
            <person name="Ohm R.A."/>
            <person name="Grigoriev I.V."/>
            <person name="Sun S."/>
            <person name="Heitman J."/>
            <person name="Bruck T."/>
            <person name="Nowrousian M."/>
        </authorList>
    </citation>
    <scope>NUCLEOTIDE SEQUENCE</scope>
    <source>
        <strain evidence="11">ATCC 20508</strain>
        <strain evidence="12">ATCC 20509</strain>
    </source>
</reference>
<dbReference type="AlphaFoldDB" id="A0A0J0XG09"/>
<keyword evidence="5 10" id="KW-1133">Transmembrane helix</keyword>
<feature type="transmembrane region" description="Helical" evidence="10">
    <location>
        <begin position="32"/>
        <end position="54"/>
    </location>
</feature>
<evidence type="ECO:0000256" key="3">
    <source>
        <dbReference type="ARBA" id="ARBA00022507"/>
    </source>
</evidence>
<evidence type="ECO:0000256" key="1">
    <source>
        <dbReference type="ARBA" id="ARBA00004141"/>
    </source>
</evidence>
<feature type="transmembrane region" description="Helical" evidence="10">
    <location>
        <begin position="267"/>
        <end position="285"/>
    </location>
</feature>
<keyword evidence="7 10" id="KW-0472">Membrane</keyword>
<gene>
    <name evidence="11" type="primary">Ste3</name>
    <name evidence="13" type="ORF">CC85DRAFT_339518</name>
</gene>
<feature type="transmembrane region" description="Helical" evidence="10">
    <location>
        <begin position="74"/>
        <end position="91"/>
    </location>
</feature>
<dbReference type="EMBL" id="KQ087244">
    <property type="protein sequence ID" value="KLT40003.1"/>
    <property type="molecule type" value="Genomic_DNA"/>
</dbReference>
<evidence type="ECO:0000256" key="9">
    <source>
        <dbReference type="ARBA" id="ARBA00023224"/>
    </source>
</evidence>
<dbReference type="GO" id="GO:0000750">
    <property type="term" value="P:pheromone-dependent signal transduction involved in conjugation with cellular fusion"/>
    <property type="evidence" value="ECO:0007669"/>
    <property type="project" value="TreeGrafter"/>
</dbReference>
<dbReference type="OrthoDB" id="2874149at2759"/>
<proteinExistence type="inferred from homology"/>
<evidence type="ECO:0000313" key="13">
    <source>
        <dbReference type="EMBL" id="KLT40003.1"/>
    </source>
</evidence>
<evidence type="ECO:0000256" key="7">
    <source>
        <dbReference type="ARBA" id="ARBA00023136"/>
    </source>
</evidence>
<keyword evidence="14" id="KW-1185">Reference proteome</keyword>
<dbReference type="RefSeq" id="XP_018276494.1">
    <property type="nucleotide sequence ID" value="XM_018427101.1"/>
</dbReference>
<name>A0A0J0XG09_9TREE</name>
<evidence type="ECO:0000256" key="8">
    <source>
        <dbReference type="ARBA" id="ARBA00023170"/>
    </source>
</evidence>
<evidence type="ECO:0000313" key="11">
    <source>
        <dbReference type="EMBL" id="AKN79245.1"/>
    </source>
</evidence>
<dbReference type="PRINTS" id="PR00899">
    <property type="entry name" value="GPCRSTE3"/>
</dbReference>
<reference evidence="13 14" key="2">
    <citation type="submission" date="2015-03" db="EMBL/GenBank/DDBJ databases">
        <title>Genomics and transcriptomics of the oil-accumulating basidiomycete yeast T. oleaginosus allow insights into substrate utilization and the diverse evolutionary trajectories of mating systems in fungi.</title>
        <authorList>
            <consortium name="DOE Joint Genome Institute"/>
            <person name="Kourist R."/>
            <person name="Kracht O."/>
            <person name="Bracharz F."/>
            <person name="Lipzen A."/>
            <person name="Nolan M."/>
            <person name="Ohm R."/>
            <person name="Grigoriev I."/>
            <person name="Sun S."/>
            <person name="Heitman J."/>
            <person name="Bruck T."/>
            <person name="Nowrousian M."/>
        </authorList>
    </citation>
    <scope>NUCLEOTIDE SEQUENCE [LARGE SCALE GENOMIC DNA]</scope>
    <source>
        <strain evidence="13 14">IBC0246</strain>
    </source>
</reference>
<feature type="transmembrane region" description="Helical" evidence="10">
    <location>
        <begin position="111"/>
        <end position="130"/>
    </location>
</feature>
<keyword evidence="6" id="KW-0297">G-protein coupled receptor</keyword>
<dbReference type="CDD" id="cd14966">
    <property type="entry name" value="7tmD_STE3"/>
    <property type="match status" value="1"/>
</dbReference>
<evidence type="ECO:0000256" key="2">
    <source>
        <dbReference type="ARBA" id="ARBA00011085"/>
    </source>
</evidence>
<dbReference type="GO" id="GO:0005886">
    <property type="term" value="C:plasma membrane"/>
    <property type="evidence" value="ECO:0007669"/>
    <property type="project" value="TreeGrafter"/>
</dbReference>
<keyword evidence="8" id="KW-0675">Receptor</keyword>
<dbReference type="EMBL" id="KM821408">
    <property type="protein sequence ID" value="AKN79246.1"/>
    <property type="molecule type" value="Genomic_DNA"/>
</dbReference>
<evidence type="ECO:0000256" key="6">
    <source>
        <dbReference type="ARBA" id="ARBA00023040"/>
    </source>
</evidence>
<dbReference type="InterPro" id="IPR001499">
    <property type="entry name" value="GPCR_STE3"/>
</dbReference>
<dbReference type="GO" id="GO:0004932">
    <property type="term" value="F:mating-type factor pheromone receptor activity"/>
    <property type="evidence" value="ECO:0007669"/>
    <property type="project" value="InterPro"/>
</dbReference>
<dbReference type="Proteomes" id="UP000053611">
    <property type="component" value="Unassembled WGS sequence"/>
</dbReference>
<feature type="transmembrane region" description="Helical" evidence="10">
    <location>
        <begin position="150"/>
        <end position="182"/>
    </location>
</feature>
<evidence type="ECO:0000256" key="5">
    <source>
        <dbReference type="ARBA" id="ARBA00022989"/>
    </source>
</evidence>
<dbReference type="PANTHER" id="PTHR28097">
    <property type="entry name" value="PHEROMONE A FACTOR RECEPTOR"/>
    <property type="match status" value="1"/>
</dbReference>
<protein>
    <submittedName>
        <fullName evidence="11">STE3</fullName>
    </submittedName>
</protein>
<organism evidence="13 14">
    <name type="scientific">Cutaneotrichosporon oleaginosum</name>
    <dbReference type="NCBI Taxonomy" id="879819"/>
    <lineage>
        <taxon>Eukaryota</taxon>
        <taxon>Fungi</taxon>
        <taxon>Dikarya</taxon>
        <taxon>Basidiomycota</taxon>
        <taxon>Agaricomycotina</taxon>
        <taxon>Tremellomycetes</taxon>
        <taxon>Trichosporonales</taxon>
        <taxon>Trichosporonaceae</taxon>
        <taxon>Cutaneotrichosporon</taxon>
    </lineage>
</organism>
<keyword evidence="9" id="KW-0807">Transducer</keyword>
<accession>A0A0J0XG09</accession>
<dbReference type="GeneID" id="28987704"/>
<feature type="transmembrane region" description="Helical" evidence="10">
    <location>
        <begin position="203"/>
        <end position="230"/>
    </location>
</feature>
<dbReference type="PANTHER" id="PTHR28097:SF1">
    <property type="entry name" value="PHEROMONE A FACTOR RECEPTOR"/>
    <property type="match status" value="1"/>
</dbReference>
<evidence type="ECO:0000313" key="14">
    <source>
        <dbReference type="Proteomes" id="UP000053611"/>
    </source>
</evidence>
<sequence>MRHPDYPFWSCISLVVLLLPAPWHWKARNAPLVCLIGWLWLTHFVTLVNTLVWADNFADSAPIWCDISARIVMLLLYTVPLCSLAQMRRLASVASPRRKLVLDQPRKRYRYAEELFLCVVCPLLMLPVNYTVQGHRYDIAETWGPMIPSVISWPTIVIRFILPTLIACASLFYAALAMRWFFVRRAQFRSILSGSGLTTGVYLRLLGLAITDSILLMFGTVFNLLILFVVHGADIQPTSSWDSIHSNFGLVSQFPEEMFNTTVTVDVPFYLAVLYAISVFAFFSFGEDAVGQYLKVWRFIKRALNVRQKEAVDIPTLGSTIVTLTGAAWEEGPQIDRRVSKDDRHSEFSHVGSGIAVTVERSVV</sequence>
<dbReference type="Pfam" id="PF02076">
    <property type="entry name" value="STE3"/>
    <property type="match status" value="1"/>
</dbReference>
<evidence type="ECO:0000313" key="12">
    <source>
        <dbReference type="EMBL" id="AKN79246.1"/>
    </source>
</evidence>
<comment type="subcellular location">
    <subcellularLocation>
        <location evidence="1">Membrane</location>
        <topology evidence="1">Multi-pass membrane protein</topology>
    </subcellularLocation>
</comment>
<evidence type="ECO:0000256" key="10">
    <source>
        <dbReference type="SAM" id="Phobius"/>
    </source>
</evidence>
<keyword evidence="4 10" id="KW-0812">Transmembrane</keyword>